<evidence type="ECO:0000313" key="1">
    <source>
        <dbReference type="EMBL" id="RUA21929.1"/>
    </source>
</evidence>
<sequence length="121" mass="12281">MEELTAGLLGNAGEVLHLLAQTEPDHMSAQIGACRHRQIGGNLAGIAVTGFQAIGDQDDVRRFGGAGNLRAGLDGLSAMGVMPCGLRALAGRQTLGIVAAHGSDDLDIATVAAPIVAISQR</sequence>
<accession>A0A432JI04</accession>
<proteinExistence type="predicted"/>
<protein>
    <submittedName>
        <fullName evidence="1">Uncharacterized protein</fullName>
    </submittedName>
</protein>
<dbReference type="EMBL" id="RXHI01000029">
    <property type="protein sequence ID" value="RUA21929.1"/>
    <property type="molecule type" value="Genomic_DNA"/>
</dbReference>
<gene>
    <name evidence="1" type="ORF">DSL92_08715</name>
</gene>
<dbReference type="AlphaFoldDB" id="A0A432JI04"/>
<reference evidence="1" key="1">
    <citation type="submission" date="2018-12" db="EMBL/GenBank/DDBJ databases">
        <authorList>
            <person name="Jadhav K."/>
            <person name="Kushwaha B."/>
            <person name="Jadhav I."/>
        </authorList>
    </citation>
    <scope>NUCLEOTIDE SEQUENCE [LARGE SCALE GENOMIC DNA]</scope>
    <source>
        <strain evidence="1">SBS 10</strain>
    </source>
</reference>
<comment type="caution">
    <text evidence="1">The sequence shown here is derived from an EMBL/GenBank/DDBJ whole genome shotgun (WGS) entry which is preliminary data.</text>
</comment>
<name>A0A432JI04_9GAMM</name>
<organism evidence="1">
    <name type="scientific">Billgrantia gudaonensis</name>
    <dbReference type="NCBI Taxonomy" id="376427"/>
    <lineage>
        <taxon>Bacteria</taxon>
        <taxon>Pseudomonadati</taxon>
        <taxon>Pseudomonadota</taxon>
        <taxon>Gammaproteobacteria</taxon>
        <taxon>Oceanospirillales</taxon>
        <taxon>Halomonadaceae</taxon>
        <taxon>Billgrantia</taxon>
    </lineage>
</organism>